<dbReference type="NCBIfam" id="TIGR03023">
    <property type="entry name" value="WcaJ_sugtrans"/>
    <property type="match status" value="1"/>
</dbReference>
<name>A0ABT6YUY8_9BACT</name>
<feature type="domain" description="Bacterial sugar transferase" evidence="8">
    <location>
        <begin position="262"/>
        <end position="451"/>
    </location>
</feature>
<dbReference type="NCBIfam" id="TIGR03025">
    <property type="entry name" value="EPS_sugtrans"/>
    <property type="match status" value="1"/>
</dbReference>
<feature type="transmembrane region" description="Helical" evidence="7">
    <location>
        <begin position="95"/>
        <end position="116"/>
    </location>
</feature>
<evidence type="ECO:0000313" key="10">
    <source>
        <dbReference type="Proteomes" id="UP001236569"/>
    </source>
</evidence>
<keyword evidence="10" id="KW-1185">Reference proteome</keyword>
<protein>
    <submittedName>
        <fullName evidence="9">Undecaprenyl-phosphate glucose phosphotransferase</fullName>
        <ecNumber evidence="9">2.7.8.31</ecNumber>
    </submittedName>
</protein>
<evidence type="ECO:0000313" key="9">
    <source>
        <dbReference type="EMBL" id="MDI9867413.1"/>
    </source>
</evidence>
<keyword evidence="6 7" id="KW-0472">Membrane</keyword>
<evidence type="ECO:0000259" key="8">
    <source>
        <dbReference type="Pfam" id="PF02397"/>
    </source>
</evidence>
<evidence type="ECO:0000256" key="3">
    <source>
        <dbReference type="ARBA" id="ARBA00022679"/>
    </source>
</evidence>
<evidence type="ECO:0000256" key="7">
    <source>
        <dbReference type="SAM" id="Phobius"/>
    </source>
</evidence>
<dbReference type="Proteomes" id="UP001236569">
    <property type="component" value="Unassembled WGS sequence"/>
</dbReference>
<dbReference type="InterPro" id="IPR017475">
    <property type="entry name" value="EPS_sugar_tfrase"/>
</dbReference>
<comment type="caution">
    <text evidence="9">The sequence shown here is derived from an EMBL/GenBank/DDBJ whole genome shotgun (WGS) entry which is preliminary data.</text>
</comment>
<feature type="transmembrane region" description="Helical" evidence="7">
    <location>
        <begin position="68"/>
        <end position="89"/>
    </location>
</feature>
<reference evidence="9 10" key="1">
    <citation type="submission" date="2023-05" db="EMBL/GenBank/DDBJ databases">
        <title>Novel species of genus Flectobacillus isolated from stream in China.</title>
        <authorList>
            <person name="Lu H."/>
        </authorList>
    </citation>
    <scope>NUCLEOTIDE SEQUENCE [LARGE SCALE GENOMIC DNA]</scope>
    <source>
        <strain evidence="9 10">DC10W</strain>
    </source>
</reference>
<gene>
    <name evidence="9" type="ORF">QM480_23925</name>
</gene>
<comment type="subcellular location">
    <subcellularLocation>
        <location evidence="1">Membrane</location>
        <topology evidence="1">Multi-pass membrane protein</topology>
    </subcellularLocation>
</comment>
<evidence type="ECO:0000256" key="2">
    <source>
        <dbReference type="ARBA" id="ARBA00006464"/>
    </source>
</evidence>
<dbReference type="InterPro" id="IPR003362">
    <property type="entry name" value="Bact_transf"/>
</dbReference>
<feature type="transmembrane region" description="Helical" evidence="7">
    <location>
        <begin position="267"/>
        <end position="289"/>
    </location>
</feature>
<accession>A0ABT6YUY8</accession>
<keyword evidence="5 7" id="KW-1133">Transmembrane helix</keyword>
<sequence length="458" mass="53421">MKSLGHYRLFSDILFVVVSFIMAATISGREPSKLDWGIVIFLTVAWYFSSKATNLYDDFRTVKFIDEFLLILPNIMVQMMVLVTAFFMLDDRMHARKVVLFFVIISTIVLTIKKYLAKKIAQFRRINGKNVRKVVIVGASDTGMSFYEMLNRTSHYGYKVVGFVDTFKPAHLNGMYKGTPEELERILHDTDADEVIITLEKFDQEQLDTIIKTNEKLAVRTRIIPDYFRFNSSRFSVEMFGKFPIVTVRHEPLDYLHWRVLKRGFDIAFSLLVCALIFSWLFPIIAILIKLNSKGPVFFIQERWGRGSKPIKCFKFRSMRVDAPDMDKTGKFMQAGQDDPRITKIGRFLRKSNFDELPQFLNVIMGDMSVVGPRPHAVKHNLETMEKIDNYLVRHWVKPGITGLAQANGYRGETTDFSLMRKRVHFDIWYIENWSFWLDIKIIFMTAYNMIKGEPNAY</sequence>
<evidence type="ECO:0000256" key="1">
    <source>
        <dbReference type="ARBA" id="ARBA00004141"/>
    </source>
</evidence>
<keyword evidence="4 7" id="KW-0812">Transmembrane</keyword>
<keyword evidence="3 9" id="KW-0808">Transferase</keyword>
<dbReference type="InterPro" id="IPR017473">
    <property type="entry name" value="Undecaprenyl-P_gluc_Ptfrase"/>
</dbReference>
<dbReference type="Gene3D" id="3.40.50.720">
    <property type="entry name" value="NAD(P)-binding Rossmann-like Domain"/>
    <property type="match status" value="1"/>
</dbReference>
<dbReference type="PANTHER" id="PTHR30576">
    <property type="entry name" value="COLANIC BIOSYNTHESIS UDP-GLUCOSE LIPID CARRIER TRANSFERASE"/>
    <property type="match status" value="1"/>
</dbReference>
<dbReference type="GO" id="GO:0089702">
    <property type="term" value="F:undecaprenyl-phosphate glucose phosphotransferase activity"/>
    <property type="evidence" value="ECO:0007669"/>
    <property type="project" value="UniProtKB-EC"/>
</dbReference>
<dbReference type="RefSeq" id="WP_283372068.1">
    <property type="nucleotide sequence ID" value="NZ_JASHID010000029.1"/>
</dbReference>
<dbReference type="Pfam" id="PF13727">
    <property type="entry name" value="CoA_binding_3"/>
    <property type="match status" value="1"/>
</dbReference>
<feature type="transmembrane region" description="Helical" evidence="7">
    <location>
        <begin position="7"/>
        <end position="26"/>
    </location>
</feature>
<evidence type="ECO:0000256" key="4">
    <source>
        <dbReference type="ARBA" id="ARBA00022692"/>
    </source>
</evidence>
<feature type="transmembrane region" description="Helical" evidence="7">
    <location>
        <begin position="38"/>
        <end position="56"/>
    </location>
</feature>
<proteinExistence type="inferred from homology"/>
<dbReference type="EMBL" id="JASHID010000029">
    <property type="protein sequence ID" value="MDI9867413.1"/>
    <property type="molecule type" value="Genomic_DNA"/>
</dbReference>
<dbReference type="EC" id="2.7.8.31" evidence="9"/>
<dbReference type="PANTHER" id="PTHR30576:SF0">
    <property type="entry name" value="UNDECAPRENYL-PHOSPHATE N-ACETYLGALACTOSAMINYL 1-PHOSPHATE TRANSFERASE-RELATED"/>
    <property type="match status" value="1"/>
</dbReference>
<comment type="similarity">
    <text evidence="2">Belongs to the bacterial sugar transferase family.</text>
</comment>
<organism evidence="9 10">
    <name type="scientific">Flectobacillus longus</name>
    <dbReference type="NCBI Taxonomy" id="2984207"/>
    <lineage>
        <taxon>Bacteria</taxon>
        <taxon>Pseudomonadati</taxon>
        <taxon>Bacteroidota</taxon>
        <taxon>Cytophagia</taxon>
        <taxon>Cytophagales</taxon>
        <taxon>Flectobacillaceae</taxon>
        <taxon>Flectobacillus</taxon>
    </lineage>
</organism>
<evidence type="ECO:0000256" key="5">
    <source>
        <dbReference type="ARBA" id="ARBA00022989"/>
    </source>
</evidence>
<dbReference type="Pfam" id="PF02397">
    <property type="entry name" value="Bac_transf"/>
    <property type="match status" value="1"/>
</dbReference>
<evidence type="ECO:0000256" key="6">
    <source>
        <dbReference type="ARBA" id="ARBA00023136"/>
    </source>
</evidence>